<evidence type="ECO:0000256" key="5">
    <source>
        <dbReference type="ARBA" id="ARBA00022839"/>
    </source>
</evidence>
<name>A0A511DIW2_9PSEU</name>
<keyword evidence="5 6" id="KW-0269">Exonuclease</keyword>
<dbReference type="SUPFAM" id="SSF56300">
    <property type="entry name" value="Metallo-dependent phosphatases"/>
    <property type="match status" value="1"/>
</dbReference>
<accession>A0A511DIW2</accession>
<keyword evidence="3 6" id="KW-0540">Nuclease</keyword>
<dbReference type="GO" id="GO:0006260">
    <property type="term" value="P:DNA replication"/>
    <property type="evidence" value="ECO:0007669"/>
    <property type="project" value="UniProtKB-KW"/>
</dbReference>
<evidence type="ECO:0000256" key="2">
    <source>
        <dbReference type="ARBA" id="ARBA00013365"/>
    </source>
</evidence>
<proteinExistence type="inferred from homology"/>
<dbReference type="GO" id="GO:0004519">
    <property type="term" value="F:endonuclease activity"/>
    <property type="evidence" value="ECO:0007669"/>
    <property type="project" value="UniProtKB-KW"/>
</dbReference>
<evidence type="ECO:0000256" key="3">
    <source>
        <dbReference type="ARBA" id="ARBA00022722"/>
    </source>
</evidence>
<evidence type="ECO:0000256" key="4">
    <source>
        <dbReference type="ARBA" id="ARBA00022801"/>
    </source>
</evidence>
<dbReference type="InterPro" id="IPR004843">
    <property type="entry name" value="Calcineurin-like_PHP"/>
</dbReference>
<dbReference type="OrthoDB" id="9773856at2"/>
<keyword evidence="6" id="KW-0233">DNA recombination</keyword>
<dbReference type="InterPro" id="IPR041796">
    <property type="entry name" value="Mre11_N"/>
</dbReference>
<comment type="caution">
    <text evidence="8">The sequence shown here is derived from an EMBL/GenBank/DDBJ whole genome shotgun (WGS) entry which is preliminary data.</text>
</comment>
<dbReference type="Proteomes" id="UP000321685">
    <property type="component" value="Unassembled WGS sequence"/>
</dbReference>
<evidence type="ECO:0000259" key="7">
    <source>
        <dbReference type="Pfam" id="PF00149"/>
    </source>
</evidence>
<dbReference type="PANTHER" id="PTHR30337">
    <property type="entry name" value="COMPONENT OF ATP-DEPENDENT DSDNA EXONUCLEASE"/>
    <property type="match status" value="1"/>
</dbReference>
<protein>
    <recommendedName>
        <fullName evidence="2 6">Nuclease SbcCD subunit D</fullName>
    </recommendedName>
</protein>
<dbReference type="NCBIfam" id="TIGR00619">
    <property type="entry name" value="sbcd"/>
    <property type="match status" value="1"/>
</dbReference>
<dbReference type="InterPro" id="IPR029052">
    <property type="entry name" value="Metallo-depent_PP-like"/>
</dbReference>
<sequence length="390" mass="41008">MRILHTADWHVGKTLKGHSRLDEQRAVLGEIIGVAREQEVDLVVVAGDLYDTAAPNAAAQQLVVQALTALAGTGAKVVVIGGNHDHGATLDAYRQFAAAAGVTIVGTVRTKEHGGVVEMVTRGGEKANIAALPFLSQRYAVRAAELVAKLPAEHNADYDQQLRGIVGSLTDGFATDSVNLVAAHLTVLGGEFGGGERMAQSIFEYAVPAAIFPADTHYVALGHLHRRQKLAAPAPVHYSGSPLAVDFGEQANTSVVCLVEATATTPARVTDIPITSGRGLRTVTGTVDELAALRDAVGEDYLRVTVREPARAGLREDVTALLPNALEVRIDPEFAAQVTASRPEGGGTDRNPSELFGEYCRDRAVADPRLDALFARLHDKVTSADAGGAG</sequence>
<evidence type="ECO:0000256" key="1">
    <source>
        <dbReference type="ARBA" id="ARBA00010555"/>
    </source>
</evidence>
<comment type="subunit">
    <text evidence="6">Heterodimer of SbcC and SbcD.</text>
</comment>
<dbReference type="PANTHER" id="PTHR30337:SF0">
    <property type="entry name" value="NUCLEASE SBCCD SUBUNIT D"/>
    <property type="match status" value="1"/>
</dbReference>
<keyword evidence="6" id="KW-0255">Endonuclease</keyword>
<dbReference type="AlphaFoldDB" id="A0A511DIW2"/>
<dbReference type="GO" id="GO:0008408">
    <property type="term" value="F:3'-5' exonuclease activity"/>
    <property type="evidence" value="ECO:0007669"/>
    <property type="project" value="InterPro"/>
</dbReference>
<reference evidence="8 9" key="1">
    <citation type="submission" date="2019-07" db="EMBL/GenBank/DDBJ databases">
        <title>Whole genome shotgun sequence of Pseudonocardia sulfidoxydans NBRC 16205.</title>
        <authorList>
            <person name="Hosoyama A."/>
            <person name="Uohara A."/>
            <person name="Ohji S."/>
            <person name="Ichikawa N."/>
        </authorList>
    </citation>
    <scope>NUCLEOTIDE SEQUENCE [LARGE SCALE GENOMIC DNA]</scope>
    <source>
        <strain evidence="8 9">NBRC 16205</strain>
    </source>
</reference>
<evidence type="ECO:0000313" key="8">
    <source>
        <dbReference type="EMBL" id="GEL24387.1"/>
    </source>
</evidence>
<feature type="domain" description="Calcineurin-like phosphoesterase" evidence="7">
    <location>
        <begin position="1"/>
        <end position="89"/>
    </location>
</feature>
<dbReference type="Pfam" id="PF00149">
    <property type="entry name" value="Metallophos"/>
    <property type="match status" value="1"/>
</dbReference>
<keyword evidence="6" id="KW-0235">DNA replication</keyword>
<evidence type="ECO:0000256" key="6">
    <source>
        <dbReference type="RuleBase" id="RU363069"/>
    </source>
</evidence>
<comment type="similarity">
    <text evidence="1 6">Belongs to the SbcD family.</text>
</comment>
<organism evidence="8 9">
    <name type="scientific">Pseudonocardia sulfidoxydans NBRC 16205</name>
    <dbReference type="NCBI Taxonomy" id="1223511"/>
    <lineage>
        <taxon>Bacteria</taxon>
        <taxon>Bacillati</taxon>
        <taxon>Actinomycetota</taxon>
        <taxon>Actinomycetes</taxon>
        <taxon>Pseudonocardiales</taxon>
        <taxon>Pseudonocardiaceae</taxon>
        <taxon>Pseudonocardia</taxon>
    </lineage>
</organism>
<gene>
    <name evidence="6 8" type="primary">sbcD</name>
    <name evidence="8" type="ORF">PSU4_33410</name>
</gene>
<keyword evidence="9" id="KW-1185">Reference proteome</keyword>
<comment type="function">
    <text evidence="6">SbcCD cleaves DNA hairpin structures. These structures can inhibit DNA replication and are intermediates in certain DNA recombination reactions. The complex acts as a 3'-&gt;5' double strand exonuclease that can open hairpins. It also has a 5' single-strand endonuclease activity.</text>
</comment>
<dbReference type="Gene3D" id="3.60.21.10">
    <property type="match status" value="1"/>
</dbReference>
<dbReference type="GO" id="GO:0006310">
    <property type="term" value="P:DNA recombination"/>
    <property type="evidence" value="ECO:0007669"/>
    <property type="project" value="UniProtKB-KW"/>
</dbReference>
<dbReference type="CDD" id="cd00840">
    <property type="entry name" value="MPP_Mre11_N"/>
    <property type="match status" value="1"/>
</dbReference>
<dbReference type="EMBL" id="BJVJ01000033">
    <property type="protein sequence ID" value="GEL24387.1"/>
    <property type="molecule type" value="Genomic_DNA"/>
</dbReference>
<dbReference type="InterPro" id="IPR050535">
    <property type="entry name" value="DNA_Repair-Maintenance_Comp"/>
</dbReference>
<keyword evidence="4 6" id="KW-0378">Hydrolase</keyword>
<dbReference type="InterPro" id="IPR004593">
    <property type="entry name" value="SbcD"/>
</dbReference>
<evidence type="ECO:0000313" key="9">
    <source>
        <dbReference type="Proteomes" id="UP000321685"/>
    </source>
</evidence>
<dbReference type="RefSeq" id="WP_147109195.1">
    <property type="nucleotide sequence ID" value="NZ_BJVJ01000033.1"/>
</dbReference>